<accession>A0AAW2EWR8</accession>
<dbReference type="AlphaFoldDB" id="A0AAW2EWR8"/>
<gene>
    <name evidence="2" type="ORF">PUN28_015428</name>
</gene>
<keyword evidence="1" id="KW-0812">Transmembrane</keyword>
<protein>
    <submittedName>
        <fullName evidence="2">Uncharacterized protein</fullName>
    </submittedName>
</protein>
<keyword evidence="3" id="KW-1185">Reference proteome</keyword>
<keyword evidence="1" id="KW-1133">Transmembrane helix</keyword>
<evidence type="ECO:0000313" key="2">
    <source>
        <dbReference type="EMBL" id="KAL0106889.1"/>
    </source>
</evidence>
<sequence length="223" mass="26485">MQEISIQNRRIINSGYKVRKNFSKESTTEFWHGCYILPFVFEIKVILHLRETDLQTFEACKEFQKYNVIARRILDVRIGWKTVKSCIIAMSQNNHMHAFRKIVRGSFSIFLFSFYTFVSNIKSTISYNVGALKTEEGKTLLLSGEFFFSGEYTEESRQVQGLKTLIKSNSNFQNFFIYKSMFYYFFNSNFSVKFYGLPLCFFNTLEKSENIIVFRRIKRLEIK</sequence>
<feature type="transmembrane region" description="Helical" evidence="1">
    <location>
        <begin position="102"/>
        <end position="118"/>
    </location>
</feature>
<keyword evidence="1" id="KW-0472">Membrane</keyword>
<evidence type="ECO:0000256" key="1">
    <source>
        <dbReference type="SAM" id="Phobius"/>
    </source>
</evidence>
<evidence type="ECO:0000313" key="3">
    <source>
        <dbReference type="Proteomes" id="UP001430953"/>
    </source>
</evidence>
<comment type="caution">
    <text evidence="2">The sequence shown here is derived from an EMBL/GenBank/DDBJ whole genome shotgun (WGS) entry which is preliminary data.</text>
</comment>
<organism evidence="2 3">
    <name type="scientific">Cardiocondyla obscurior</name>
    <dbReference type="NCBI Taxonomy" id="286306"/>
    <lineage>
        <taxon>Eukaryota</taxon>
        <taxon>Metazoa</taxon>
        <taxon>Ecdysozoa</taxon>
        <taxon>Arthropoda</taxon>
        <taxon>Hexapoda</taxon>
        <taxon>Insecta</taxon>
        <taxon>Pterygota</taxon>
        <taxon>Neoptera</taxon>
        <taxon>Endopterygota</taxon>
        <taxon>Hymenoptera</taxon>
        <taxon>Apocrita</taxon>
        <taxon>Aculeata</taxon>
        <taxon>Formicoidea</taxon>
        <taxon>Formicidae</taxon>
        <taxon>Myrmicinae</taxon>
        <taxon>Cardiocondyla</taxon>
    </lineage>
</organism>
<dbReference type="EMBL" id="JADYXP020000017">
    <property type="protein sequence ID" value="KAL0106889.1"/>
    <property type="molecule type" value="Genomic_DNA"/>
</dbReference>
<reference evidence="2 3" key="1">
    <citation type="submission" date="2023-03" db="EMBL/GenBank/DDBJ databases">
        <title>High recombination rates correlate with genetic variation in Cardiocondyla obscurior ants.</title>
        <authorList>
            <person name="Errbii M."/>
        </authorList>
    </citation>
    <scope>NUCLEOTIDE SEQUENCE [LARGE SCALE GENOMIC DNA]</scope>
    <source>
        <strain evidence="2">Alpha-2009</strain>
        <tissue evidence="2">Whole body</tissue>
    </source>
</reference>
<dbReference type="Proteomes" id="UP001430953">
    <property type="component" value="Unassembled WGS sequence"/>
</dbReference>
<proteinExistence type="predicted"/>
<name>A0AAW2EWR8_9HYME</name>